<organism evidence="2 3">
    <name type="scientific">Caulobacter ginsengisoli</name>
    <dbReference type="NCBI Taxonomy" id="400775"/>
    <lineage>
        <taxon>Bacteria</taxon>
        <taxon>Pseudomonadati</taxon>
        <taxon>Pseudomonadota</taxon>
        <taxon>Alphaproteobacteria</taxon>
        <taxon>Caulobacterales</taxon>
        <taxon>Caulobacteraceae</taxon>
        <taxon>Caulobacter</taxon>
    </lineage>
</organism>
<dbReference type="InterPro" id="IPR004360">
    <property type="entry name" value="Glyas_Fos-R_dOase_dom"/>
</dbReference>
<reference evidence="2 3" key="1">
    <citation type="submission" date="2023-07" db="EMBL/GenBank/DDBJ databases">
        <title>Genomic Encyclopedia of Type Strains, Phase IV (KMG-IV): sequencing the most valuable type-strain genomes for metagenomic binning, comparative biology and taxonomic classification.</title>
        <authorList>
            <person name="Goeker M."/>
        </authorList>
    </citation>
    <scope>NUCLEOTIDE SEQUENCE [LARGE SCALE GENOMIC DNA]</scope>
    <source>
        <strain evidence="2 3">DSM 18695</strain>
    </source>
</reference>
<dbReference type="InterPro" id="IPR037523">
    <property type="entry name" value="VOC_core"/>
</dbReference>
<dbReference type="InterPro" id="IPR050383">
    <property type="entry name" value="GlyoxalaseI/FosfomycinResist"/>
</dbReference>
<dbReference type="InterPro" id="IPR029068">
    <property type="entry name" value="Glyas_Bleomycin-R_OHBP_Dase"/>
</dbReference>
<evidence type="ECO:0000313" key="2">
    <source>
        <dbReference type="EMBL" id="MDQ0466610.1"/>
    </source>
</evidence>
<dbReference type="Proteomes" id="UP001228905">
    <property type="component" value="Unassembled WGS sequence"/>
</dbReference>
<proteinExistence type="predicted"/>
<sequence length="150" mass="16443">MRLDHVVIRAYDAQATLDFYGGLLGLPLIAAHEGDDWGGFDWLMMIFGLQDGREIVLVVLRGAQPPDETRLPADSRHYALAVDTLAEQDSWRERLQAAGHDFWEEDHGGQHSLYFADPSGVILEITTPPTGAGTTPSEGAMATVKGWIGR</sequence>
<keyword evidence="3" id="KW-1185">Reference proteome</keyword>
<dbReference type="RefSeq" id="WP_307352734.1">
    <property type="nucleotide sequence ID" value="NZ_JAUSVS010000012.1"/>
</dbReference>
<protein>
    <submittedName>
        <fullName evidence="2">Catechol 2,3-dioxygenase-like lactoylglutathione lyase family enzyme</fullName>
    </submittedName>
</protein>
<dbReference type="SUPFAM" id="SSF54593">
    <property type="entry name" value="Glyoxalase/Bleomycin resistance protein/Dihydroxybiphenyl dioxygenase"/>
    <property type="match status" value="1"/>
</dbReference>
<feature type="domain" description="VOC" evidence="1">
    <location>
        <begin position="2"/>
        <end position="128"/>
    </location>
</feature>
<comment type="caution">
    <text evidence="2">The sequence shown here is derived from an EMBL/GenBank/DDBJ whole genome shotgun (WGS) entry which is preliminary data.</text>
</comment>
<name>A0ABU0IX99_9CAUL</name>
<dbReference type="EMBL" id="JAUSVS010000012">
    <property type="protein sequence ID" value="MDQ0466610.1"/>
    <property type="molecule type" value="Genomic_DNA"/>
</dbReference>
<dbReference type="Pfam" id="PF00903">
    <property type="entry name" value="Glyoxalase"/>
    <property type="match status" value="1"/>
</dbReference>
<dbReference type="PANTHER" id="PTHR21366">
    <property type="entry name" value="GLYOXALASE FAMILY PROTEIN"/>
    <property type="match status" value="1"/>
</dbReference>
<dbReference type="PROSITE" id="PS51819">
    <property type="entry name" value="VOC"/>
    <property type="match status" value="1"/>
</dbReference>
<evidence type="ECO:0000259" key="1">
    <source>
        <dbReference type="PROSITE" id="PS51819"/>
    </source>
</evidence>
<gene>
    <name evidence="2" type="ORF">QO010_004405</name>
</gene>
<dbReference type="Gene3D" id="3.10.180.10">
    <property type="entry name" value="2,3-Dihydroxybiphenyl 1,2-Dioxygenase, domain 1"/>
    <property type="match status" value="1"/>
</dbReference>
<accession>A0ABU0IX99</accession>
<evidence type="ECO:0000313" key="3">
    <source>
        <dbReference type="Proteomes" id="UP001228905"/>
    </source>
</evidence>